<dbReference type="Pfam" id="PF22733">
    <property type="entry name" value="NNH1"/>
    <property type="match status" value="1"/>
</dbReference>
<dbReference type="InterPro" id="IPR027417">
    <property type="entry name" value="P-loop_NTPase"/>
</dbReference>
<dbReference type="Proteomes" id="UP000219072">
    <property type="component" value="Unassembled WGS sequence"/>
</dbReference>
<dbReference type="OrthoDB" id="135105at2"/>
<sequence>MELASASARVAAGVVGPLVRKLFVRDGVGAGVVDRPVRIASLVSFRGERRELSEKELRKLAGALVRRFLEAGGPHEAPDGEGRRELVEALVRCLHSLGDLDMDDVQAVALGHRELARRLRRPVDVSAEVEARLDALLEICCLHVLNFFSQRSTFVSRTLIEQTRRIDGLVAAVDLLAARVPRRAAEDVRFETRYADHVVRAHGRLSIPAADVSTGFRVPLDSAYVSLEATVLPDGPTAAERVLAGDGRVLLRGAAGAGKSTLAQWVAVATARQSLDETPGHLLGRVPFVLPLRRVVREGRFPLPEDFLRRVGSAVAGGQPDGWVDRVLGAGRGVLLVDGVDELGEDERAEARRWVDDLVGEFPGNLWLVTARPSAVPEGWLAEQGFAEASLSPMGRGEVARFVRRWHGAVDAGRAGGHEERAESLVTAVGANGGLARLATNPLLCGLLCAWHREGSGALLPSGRGELFEAALHTLWKRREGGPGGTGETSMRLLERLAYWMIRNGVAEVGRPDALRQVERALLALPGRASVAAEEAWDALVERSGVLRASAGGSVEFTHGTFRDFLGAKALVEEGDFPLLLSIAREVRGEDVVRMAVARGRPEEAARILDGLVAGGTVRGALLAAACLDHAGRVDPGVRARVVARVSELVPPRDWAAARQLADGGGGVVLELLPGPESCGEREAPFVVAAAGRTGDDAALPLLARYRTHPSLEVRRQLVWCWHRFDTERYAEEVLRHVDERGVYFTVHRPEHLRALRALGGRSRVHVAFDCDPGELVELVDGERLTHLWLREGLRARSGAGGAGGAGGAAWLAALPALRVLVLPEGAEGSVPSLPPGVDVRFARRGEVVF</sequence>
<dbReference type="Pfam" id="PF05729">
    <property type="entry name" value="NACHT"/>
    <property type="match status" value="1"/>
</dbReference>
<gene>
    <name evidence="2" type="ORF">SAMN06297387_106114</name>
</gene>
<dbReference type="RefSeq" id="WP_097231011.1">
    <property type="nucleotide sequence ID" value="NZ_OCNE01000006.1"/>
</dbReference>
<keyword evidence="3" id="KW-1185">Reference proteome</keyword>
<dbReference type="PANTHER" id="PTHR46844">
    <property type="entry name" value="SLR5058 PROTEIN"/>
    <property type="match status" value="1"/>
</dbReference>
<evidence type="ECO:0000313" key="2">
    <source>
        <dbReference type="EMBL" id="SOD62537.1"/>
    </source>
</evidence>
<evidence type="ECO:0000313" key="3">
    <source>
        <dbReference type="Proteomes" id="UP000219072"/>
    </source>
</evidence>
<reference evidence="2 3" key="1">
    <citation type="submission" date="2017-09" db="EMBL/GenBank/DDBJ databases">
        <authorList>
            <person name="Ehlers B."/>
            <person name="Leendertz F.H."/>
        </authorList>
    </citation>
    <scope>NUCLEOTIDE SEQUENCE [LARGE SCALE GENOMIC DNA]</scope>
    <source>
        <strain evidence="2 3">CGMCC 4.7095</strain>
    </source>
</reference>
<feature type="domain" description="NACHT" evidence="1">
    <location>
        <begin position="247"/>
        <end position="454"/>
    </location>
</feature>
<dbReference type="InterPro" id="IPR007111">
    <property type="entry name" value="NACHT_NTPase"/>
</dbReference>
<dbReference type="AlphaFoldDB" id="A0A286DV42"/>
<dbReference type="PANTHER" id="PTHR46844:SF1">
    <property type="entry name" value="SLR5058 PROTEIN"/>
    <property type="match status" value="1"/>
</dbReference>
<dbReference type="EMBL" id="OCNE01000006">
    <property type="protein sequence ID" value="SOD62537.1"/>
    <property type="molecule type" value="Genomic_DNA"/>
</dbReference>
<proteinExistence type="predicted"/>
<dbReference type="Gene3D" id="3.40.50.300">
    <property type="entry name" value="P-loop containing nucleotide triphosphate hydrolases"/>
    <property type="match status" value="1"/>
</dbReference>
<dbReference type="SUPFAM" id="SSF52540">
    <property type="entry name" value="P-loop containing nucleoside triphosphate hydrolases"/>
    <property type="match status" value="1"/>
</dbReference>
<protein>
    <submittedName>
        <fullName evidence="2">NACHT domain-containing protein</fullName>
    </submittedName>
</protein>
<organism evidence="2 3">
    <name type="scientific">Streptomyces zhaozhouensis</name>
    <dbReference type="NCBI Taxonomy" id="1300267"/>
    <lineage>
        <taxon>Bacteria</taxon>
        <taxon>Bacillati</taxon>
        <taxon>Actinomycetota</taxon>
        <taxon>Actinomycetes</taxon>
        <taxon>Kitasatosporales</taxon>
        <taxon>Streptomycetaceae</taxon>
        <taxon>Streptomyces</taxon>
    </lineage>
</organism>
<dbReference type="InterPro" id="IPR054547">
    <property type="entry name" value="NNH1"/>
</dbReference>
<evidence type="ECO:0000259" key="1">
    <source>
        <dbReference type="PROSITE" id="PS50837"/>
    </source>
</evidence>
<accession>A0A286DV42</accession>
<name>A0A286DV42_9ACTN</name>
<dbReference type="PROSITE" id="PS50837">
    <property type="entry name" value="NACHT"/>
    <property type="match status" value="1"/>
</dbReference>